<dbReference type="OrthoDB" id="48837at2759"/>
<name>A0A9N8EE69_9STRA</name>
<dbReference type="Proteomes" id="UP001153069">
    <property type="component" value="Unassembled WGS sequence"/>
</dbReference>
<evidence type="ECO:0000313" key="3">
    <source>
        <dbReference type="Proteomes" id="UP001153069"/>
    </source>
</evidence>
<sequence>MPAKERNSIVMRTNSYTTELSSCVSSISDSDYLMESSLRVNDLTSKKSLKHTNSNSSSTTTSSSTKRSSSLLEMTHNEFAAMSLLPKLTPVLIVKTQADSVKSSIDDKLKANTAVATHTVSFAKLHIREFPRRPGCNPGCRIGVSLELDWEIQDEQTIGIDEYETSRPTRRDRGELNIPSEMRMQMLRDSGYSRGEILQYVKMANIARGQRTRTNETLQLAGAQEFAQKIFRGVRNKTTHRTKKKKEKAVLRMSLIQDQKLVQLRRMSAPAVSTTSKTPVVGIEQAPRTEESSSSSSSSDDYDVDDFVEMPTTTSTPITVTEEVDC</sequence>
<keyword evidence="3" id="KW-1185">Reference proteome</keyword>
<feature type="compositionally biased region" description="Low complexity" evidence="1">
    <location>
        <begin position="51"/>
        <end position="70"/>
    </location>
</feature>
<dbReference type="EMBL" id="CAICTM010001047">
    <property type="protein sequence ID" value="CAB9519816.1"/>
    <property type="molecule type" value="Genomic_DNA"/>
</dbReference>
<protein>
    <submittedName>
        <fullName evidence="2">Uncharacterized protein</fullName>
    </submittedName>
</protein>
<evidence type="ECO:0000313" key="2">
    <source>
        <dbReference type="EMBL" id="CAB9519816.1"/>
    </source>
</evidence>
<gene>
    <name evidence="2" type="ORF">SEMRO_1049_G235420.1</name>
</gene>
<proteinExistence type="predicted"/>
<evidence type="ECO:0000256" key="1">
    <source>
        <dbReference type="SAM" id="MobiDB-lite"/>
    </source>
</evidence>
<reference evidence="2" key="1">
    <citation type="submission" date="2020-06" db="EMBL/GenBank/DDBJ databases">
        <authorList>
            <consortium name="Plant Systems Biology data submission"/>
        </authorList>
    </citation>
    <scope>NUCLEOTIDE SEQUENCE</scope>
    <source>
        <strain evidence="2">D6</strain>
    </source>
</reference>
<feature type="region of interest" description="Disordered" evidence="1">
    <location>
        <begin position="270"/>
        <end position="326"/>
    </location>
</feature>
<organism evidence="2 3">
    <name type="scientific">Seminavis robusta</name>
    <dbReference type="NCBI Taxonomy" id="568900"/>
    <lineage>
        <taxon>Eukaryota</taxon>
        <taxon>Sar</taxon>
        <taxon>Stramenopiles</taxon>
        <taxon>Ochrophyta</taxon>
        <taxon>Bacillariophyta</taxon>
        <taxon>Bacillariophyceae</taxon>
        <taxon>Bacillariophycidae</taxon>
        <taxon>Naviculales</taxon>
        <taxon>Naviculaceae</taxon>
        <taxon>Seminavis</taxon>
    </lineage>
</organism>
<feature type="region of interest" description="Disordered" evidence="1">
    <location>
        <begin position="47"/>
        <end position="70"/>
    </location>
</feature>
<accession>A0A9N8EE69</accession>
<dbReference type="AlphaFoldDB" id="A0A9N8EE69"/>
<feature type="compositionally biased region" description="Low complexity" evidence="1">
    <location>
        <begin position="309"/>
        <end position="326"/>
    </location>
</feature>
<comment type="caution">
    <text evidence="2">The sequence shown here is derived from an EMBL/GenBank/DDBJ whole genome shotgun (WGS) entry which is preliminary data.</text>
</comment>